<keyword evidence="2" id="KW-1185">Reference proteome</keyword>
<reference evidence="1 2" key="1">
    <citation type="journal article" date="2023" name="Genes (Basel)">
        <title>Chromosome-Level Genome Assembly and Circadian Gene Repertoire of the Patagonia Blennie Eleginops maclovinus-The Closest Ancestral Proxy of Antarctic Cryonotothenioids.</title>
        <authorList>
            <person name="Cheng C.C."/>
            <person name="Rivera-Colon A.G."/>
            <person name="Minhas B.F."/>
            <person name="Wilson L."/>
            <person name="Rayamajhi N."/>
            <person name="Vargas-Chacoff L."/>
            <person name="Catchen J.M."/>
        </authorList>
    </citation>
    <scope>NUCLEOTIDE SEQUENCE [LARGE SCALE GENOMIC DNA]</scope>
    <source>
        <strain evidence="1">JMC-PN-2008</strain>
    </source>
</reference>
<evidence type="ECO:0000313" key="2">
    <source>
        <dbReference type="Proteomes" id="UP001346869"/>
    </source>
</evidence>
<sequence length="119" mass="13112">MSLIVCTRSVSQPISGFSPRQHFHHSALLEPPAYPVTGGSSAVVTDRSHALWEALLHSNRGTGLQVRWKQKKTPAAGLTEQFAIVGAVSLQSEFFLRCRLVHMTTAASLNPKTNFSRLW</sequence>
<accession>A0AAN7WZP9</accession>
<organism evidence="1 2">
    <name type="scientific">Eleginops maclovinus</name>
    <name type="common">Patagonian blennie</name>
    <name type="synonym">Eleginus maclovinus</name>
    <dbReference type="NCBI Taxonomy" id="56733"/>
    <lineage>
        <taxon>Eukaryota</taxon>
        <taxon>Metazoa</taxon>
        <taxon>Chordata</taxon>
        <taxon>Craniata</taxon>
        <taxon>Vertebrata</taxon>
        <taxon>Euteleostomi</taxon>
        <taxon>Actinopterygii</taxon>
        <taxon>Neopterygii</taxon>
        <taxon>Teleostei</taxon>
        <taxon>Neoteleostei</taxon>
        <taxon>Acanthomorphata</taxon>
        <taxon>Eupercaria</taxon>
        <taxon>Perciformes</taxon>
        <taxon>Notothenioidei</taxon>
        <taxon>Eleginopidae</taxon>
        <taxon>Eleginops</taxon>
    </lineage>
</organism>
<dbReference type="Proteomes" id="UP001346869">
    <property type="component" value="Unassembled WGS sequence"/>
</dbReference>
<proteinExistence type="predicted"/>
<dbReference type="AlphaFoldDB" id="A0AAN7WZP9"/>
<reference evidence="1 2" key="2">
    <citation type="journal article" date="2023" name="Mol. Biol. Evol.">
        <title>Genomics of Secondarily Temperate Adaptation in the Only Non-Antarctic Icefish.</title>
        <authorList>
            <person name="Rivera-Colon A.G."/>
            <person name="Rayamajhi N."/>
            <person name="Minhas B.F."/>
            <person name="Madrigal G."/>
            <person name="Bilyk K.T."/>
            <person name="Yoon V."/>
            <person name="Hune M."/>
            <person name="Gregory S."/>
            <person name="Cheng C.H.C."/>
            <person name="Catchen J.M."/>
        </authorList>
    </citation>
    <scope>NUCLEOTIDE SEQUENCE [LARGE SCALE GENOMIC DNA]</scope>
    <source>
        <strain evidence="1">JMC-PN-2008</strain>
    </source>
</reference>
<gene>
    <name evidence="1" type="ORF">PBY51_001406</name>
</gene>
<comment type="caution">
    <text evidence="1">The sequence shown here is derived from an EMBL/GenBank/DDBJ whole genome shotgun (WGS) entry which is preliminary data.</text>
</comment>
<name>A0AAN7WZP9_ELEMC</name>
<evidence type="ECO:0000313" key="1">
    <source>
        <dbReference type="EMBL" id="KAK5850534.1"/>
    </source>
</evidence>
<protein>
    <submittedName>
        <fullName evidence="1">Uncharacterized protein</fullName>
    </submittedName>
</protein>
<dbReference type="EMBL" id="JAUZQC010000022">
    <property type="protein sequence ID" value="KAK5850534.1"/>
    <property type="molecule type" value="Genomic_DNA"/>
</dbReference>